<protein>
    <submittedName>
        <fullName evidence="3">Fructosamine kinase family protein</fullName>
    </submittedName>
</protein>
<evidence type="ECO:0000313" key="3">
    <source>
        <dbReference type="EMBL" id="GAA4794482.1"/>
    </source>
</evidence>
<keyword evidence="2" id="KW-0808">Transferase</keyword>
<comment type="similarity">
    <text evidence="1 2">Belongs to the fructosamine kinase family.</text>
</comment>
<dbReference type="SUPFAM" id="SSF56112">
    <property type="entry name" value="Protein kinase-like (PK-like)"/>
    <property type="match status" value="1"/>
</dbReference>
<accession>A0ABP9BEG9</accession>
<dbReference type="EMBL" id="BAABIQ010000035">
    <property type="protein sequence ID" value="GAA4794482.1"/>
    <property type="molecule type" value="Genomic_DNA"/>
</dbReference>
<dbReference type="Proteomes" id="UP001501411">
    <property type="component" value="Unassembled WGS sequence"/>
</dbReference>
<comment type="caution">
    <text evidence="3">The sequence shown here is derived from an EMBL/GenBank/DDBJ whole genome shotgun (WGS) entry which is preliminary data.</text>
</comment>
<evidence type="ECO:0000256" key="2">
    <source>
        <dbReference type="PIRNR" id="PIRNR006221"/>
    </source>
</evidence>
<sequence length="294" mass="33793">MFFSAEFLNHIEAVIGNLIGTNFRLISMLPVSGGDINESFRIQGQQQSFFLKVNDADRLPHLFVLEREGLKLLQKTGGAVIPDLLVAGQYKQDAFLLMSWIEKGENTSSAQANLGRMLAFMHKNTQDFFGLDYDNYLGALRQQNTPYNNWADFFIEERLKKQLERAEASGIADIHLLRKFERLCSKIPDLFPAEAPALLHGDLWNGNYLVDDKEIPFLIDPAVYYGHREMDLALTQLFGGFDSAFYEAYQEVFPLEKEWQKRIDLCNLYPLLFHANVFGGNYIRQVEEIVDNYL</sequence>
<organism evidence="3 4">
    <name type="scientific">Olivibacter ginsenosidimutans</name>
    <dbReference type="NCBI Taxonomy" id="1176537"/>
    <lineage>
        <taxon>Bacteria</taxon>
        <taxon>Pseudomonadati</taxon>
        <taxon>Bacteroidota</taxon>
        <taxon>Sphingobacteriia</taxon>
        <taxon>Sphingobacteriales</taxon>
        <taxon>Sphingobacteriaceae</taxon>
        <taxon>Olivibacter</taxon>
    </lineage>
</organism>
<keyword evidence="4" id="KW-1185">Reference proteome</keyword>
<gene>
    <name evidence="3" type="ORF">GCM10023231_23580</name>
</gene>
<evidence type="ECO:0000313" key="4">
    <source>
        <dbReference type="Proteomes" id="UP001501411"/>
    </source>
</evidence>
<dbReference type="InterPro" id="IPR016477">
    <property type="entry name" value="Fructo-/Ketosamine-3-kinase"/>
</dbReference>
<dbReference type="Gene3D" id="3.30.200.20">
    <property type="entry name" value="Phosphorylase Kinase, domain 1"/>
    <property type="match status" value="1"/>
</dbReference>
<dbReference type="PIRSF" id="PIRSF006221">
    <property type="entry name" value="Ketosamine-3-kinase"/>
    <property type="match status" value="1"/>
</dbReference>
<dbReference type="PANTHER" id="PTHR12149">
    <property type="entry name" value="FRUCTOSAMINE 3 KINASE-RELATED PROTEIN"/>
    <property type="match status" value="1"/>
</dbReference>
<name>A0ABP9BEG9_9SPHI</name>
<dbReference type="RefSeq" id="WP_345231988.1">
    <property type="nucleotide sequence ID" value="NZ_BAABIQ010000035.1"/>
</dbReference>
<proteinExistence type="inferred from homology"/>
<dbReference type="InterPro" id="IPR011009">
    <property type="entry name" value="Kinase-like_dom_sf"/>
</dbReference>
<dbReference type="Gene3D" id="3.90.1200.10">
    <property type="match status" value="1"/>
</dbReference>
<dbReference type="GO" id="GO:0016301">
    <property type="term" value="F:kinase activity"/>
    <property type="evidence" value="ECO:0007669"/>
    <property type="project" value="UniProtKB-KW"/>
</dbReference>
<dbReference type="Pfam" id="PF03881">
    <property type="entry name" value="Fructosamin_kin"/>
    <property type="match status" value="1"/>
</dbReference>
<evidence type="ECO:0000256" key="1">
    <source>
        <dbReference type="ARBA" id="ARBA00009460"/>
    </source>
</evidence>
<dbReference type="PANTHER" id="PTHR12149:SF8">
    <property type="entry name" value="PROTEIN-RIBULOSAMINE 3-KINASE"/>
    <property type="match status" value="1"/>
</dbReference>
<reference evidence="4" key="1">
    <citation type="journal article" date="2019" name="Int. J. Syst. Evol. Microbiol.">
        <title>The Global Catalogue of Microorganisms (GCM) 10K type strain sequencing project: providing services to taxonomists for standard genome sequencing and annotation.</title>
        <authorList>
            <consortium name="The Broad Institute Genomics Platform"/>
            <consortium name="The Broad Institute Genome Sequencing Center for Infectious Disease"/>
            <person name="Wu L."/>
            <person name="Ma J."/>
        </authorList>
    </citation>
    <scope>NUCLEOTIDE SEQUENCE [LARGE SCALE GENOMIC DNA]</scope>
    <source>
        <strain evidence="4">JCM 18200</strain>
    </source>
</reference>
<keyword evidence="2 3" id="KW-0418">Kinase</keyword>